<feature type="region of interest" description="Disordered" evidence="1">
    <location>
        <begin position="1"/>
        <end position="44"/>
    </location>
</feature>
<feature type="compositionally biased region" description="Basic and acidic residues" evidence="1">
    <location>
        <begin position="13"/>
        <end position="25"/>
    </location>
</feature>
<evidence type="ECO:0000313" key="2">
    <source>
        <dbReference type="EMBL" id="CAH2045869.1"/>
    </source>
</evidence>
<reference evidence="2" key="1">
    <citation type="submission" date="2022-03" db="EMBL/GenBank/DDBJ databases">
        <authorList>
            <person name="Martin H S."/>
        </authorList>
    </citation>
    <scope>NUCLEOTIDE SEQUENCE</scope>
</reference>
<dbReference type="EMBL" id="OW152828">
    <property type="protein sequence ID" value="CAH2045869.1"/>
    <property type="molecule type" value="Genomic_DNA"/>
</dbReference>
<evidence type="ECO:0000256" key="1">
    <source>
        <dbReference type="SAM" id="MobiDB-lite"/>
    </source>
</evidence>
<gene>
    <name evidence="2" type="ORF">IPOD504_LOCUS5267</name>
</gene>
<protein>
    <submittedName>
        <fullName evidence="2">Uncharacterized protein</fullName>
    </submittedName>
</protein>
<accession>A0ABN8I3E9</accession>
<organism evidence="2 3">
    <name type="scientific">Iphiclides podalirius</name>
    <name type="common">scarce swallowtail</name>
    <dbReference type="NCBI Taxonomy" id="110791"/>
    <lineage>
        <taxon>Eukaryota</taxon>
        <taxon>Metazoa</taxon>
        <taxon>Ecdysozoa</taxon>
        <taxon>Arthropoda</taxon>
        <taxon>Hexapoda</taxon>
        <taxon>Insecta</taxon>
        <taxon>Pterygota</taxon>
        <taxon>Neoptera</taxon>
        <taxon>Endopterygota</taxon>
        <taxon>Lepidoptera</taxon>
        <taxon>Glossata</taxon>
        <taxon>Ditrysia</taxon>
        <taxon>Papilionoidea</taxon>
        <taxon>Papilionidae</taxon>
        <taxon>Papilioninae</taxon>
        <taxon>Iphiclides</taxon>
    </lineage>
</organism>
<proteinExistence type="predicted"/>
<dbReference type="Proteomes" id="UP000837857">
    <property type="component" value="Chromosome 16"/>
</dbReference>
<name>A0ABN8I3E9_9NEOP</name>
<keyword evidence="3" id="KW-1185">Reference proteome</keyword>
<evidence type="ECO:0000313" key="3">
    <source>
        <dbReference type="Proteomes" id="UP000837857"/>
    </source>
</evidence>
<feature type="non-terminal residue" evidence="2">
    <location>
        <position position="44"/>
    </location>
</feature>
<sequence length="44" mass="4793">MEQATAAMDWEEPLAHDAPESHGNRLDATAPLRDDPVLSSRGSF</sequence>